<dbReference type="EMBL" id="OR540300">
    <property type="protein sequence ID" value="WOL23344.1"/>
    <property type="molecule type" value="Genomic_DNA"/>
</dbReference>
<proteinExistence type="predicted"/>
<accession>A0AAU0K8H7</accession>
<evidence type="ECO:0000313" key="3">
    <source>
        <dbReference type="EMBL" id="WOL23344.1"/>
    </source>
</evidence>
<keyword evidence="2" id="KW-0812">Transmembrane</keyword>
<organism evidence="3">
    <name type="scientific">Anatid alphaherpesvirus 2</name>
    <dbReference type="NCBI Taxonomy" id="3080522"/>
    <lineage>
        <taxon>Viruses</taxon>
        <taxon>Duplodnaviria</taxon>
        <taxon>Heunggongvirae</taxon>
        <taxon>Peploviricota</taxon>
        <taxon>Herviviricetes</taxon>
        <taxon>Herpesvirales</taxon>
        <taxon>Orthoherpesviridae</taxon>
        <taxon>Alphaherpesvirinae</taxon>
    </lineage>
</organism>
<evidence type="ECO:0000256" key="2">
    <source>
        <dbReference type="SAM" id="Phobius"/>
    </source>
</evidence>
<feature type="transmembrane region" description="Helical" evidence="2">
    <location>
        <begin position="160"/>
        <end position="181"/>
    </location>
</feature>
<name>A0AAU0K8H7_9ALPH</name>
<keyword evidence="2" id="KW-1133">Transmembrane helix</keyword>
<evidence type="ECO:0000256" key="1">
    <source>
        <dbReference type="SAM" id="MobiDB-lite"/>
    </source>
</evidence>
<protein>
    <submittedName>
        <fullName evidence="3">Uncharacterized protein</fullName>
    </submittedName>
</protein>
<keyword evidence="2" id="KW-0472">Membrane</keyword>
<reference evidence="3" key="1">
    <citation type="submission" date="2024-06" db="EMBL/GenBank/DDBJ databases">
        <title>Multidecadal high mortality disease events in Australian domestic geese associated with an alphaherpesvirus, designated Anatid alphaherpesvirus 2.</title>
        <authorList>
            <person name="Kelly-Bosma M."/>
            <person name="Neave M.J."/>
        </authorList>
    </citation>
    <scope>NUCLEOTIDE SEQUENCE</scope>
    <source>
        <strain evidence="3">ACDP 22-00165</strain>
    </source>
</reference>
<sequence>MNSEPFIEYEDGEEEARQREDYDAEGQNEDRENADGHVNGNEGQVFGTTVDASTVVVYSTAGPSPDKIVCSDASIAEAKQTIESFIASVERTYDSELASEALDVLIKGCAYSAQLKAVVEAMETTNKMTRIASASHAKRAAAFAAESATLSRMVARTLTAASNAVLLGSCLTFGCGMLFGIKAAKSRIATPALLFALGIVAGKMR</sequence>
<feature type="region of interest" description="Disordered" evidence="1">
    <location>
        <begin position="1"/>
        <end position="42"/>
    </location>
</feature>